<dbReference type="GO" id="GO:0008420">
    <property type="term" value="F:RNA polymerase II CTD heptapeptide repeat phosphatase activity"/>
    <property type="evidence" value="ECO:0007669"/>
    <property type="project" value="UniProtKB-UniRule"/>
</dbReference>
<dbReference type="SUPFAM" id="SSF52113">
    <property type="entry name" value="BRCT domain"/>
    <property type="match status" value="1"/>
</dbReference>
<dbReference type="PANTHER" id="PTHR23081">
    <property type="entry name" value="RNA POLYMERASE II CTD PHOSPHATASE"/>
    <property type="match status" value="1"/>
</dbReference>
<keyword evidence="8" id="KW-0812">Transmembrane</keyword>
<feature type="region of interest" description="Disordered" evidence="7">
    <location>
        <begin position="654"/>
        <end position="699"/>
    </location>
</feature>
<evidence type="ECO:0000256" key="8">
    <source>
        <dbReference type="SAM" id="Phobius"/>
    </source>
</evidence>
<keyword evidence="3 6" id="KW-0539">Nucleus</keyword>
<comment type="caution">
    <text evidence="11">The sequence shown here is derived from an EMBL/GenBank/DDBJ whole genome shotgun (WGS) entry which is preliminary data.</text>
</comment>
<feature type="domain" description="BRCT" evidence="9">
    <location>
        <begin position="485"/>
        <end position="585"/>
    </location>
</feature>
<gene>
    <name evidence="11" type="primary">Ctdp1</name>
    <name evidence="11" type="ORF">T05_15211</name>
</gene>
<dbReference type="CDD" id="cd17729">
    <property type="entry name" value="BRCT_CTDP1"/>
    <property type="match status" value="1"/>
</dbReference>
<dbReference type="InterPro" id="IPR001357">
    <property type="entry name" value="BRCT_dom"/>
</dbReference>
<evidence type="ECO:0000256" key="2">
    <source>
        <dbReference type="ARBA" id="ARBA00022801"/>
    </source>
</evidence>
<dbReference type="SUPFAM" id="SSF56784">
    <property type="entry name" value="HAD-like"/>
    <property type="match status" value="1"/>
</dbReference>
<feature type="domain" description="FCP1 homology" evidence="10">
    <location>
        <begin position="245"/>
        <end position="408"/>
    </location>
</feature>
<feature type="transmembrane region" description="Helical" evidence="8">
    <location>
        <begin position="42"/>
        <end position="60"/>
    </location>
</feature>
<evidence type="ECO:0000313" key="12">
    <source>
        <dbReference type="Proteomes" id="UP000055048"/>
    </source>
</evidence>
<evidence type="ECO:0000256" key="3">
    <source>
        <dbReference type="ARBA" id="ARBA00023242"/>
    </source>
</evidence>
<dbReference type="PROSITE" id="PS50172">
    <property type="entry name" value="BRCT"/>
    <property type="match status" value="1"/>
</dbReference>
<evidence type="ECO:0000313" key="11">
    <source>
        <dbReference type="EMBL" id="KRX42771.1"/>
    </source>
</evidence>
<evidence type="ECO:0000256" key="1">
    <source>
        <dbReference type="ARBA" id="ARBA00004123"/>
    </source>
</evidence>
<dbReference type="AlphaFoldDB" id="A0A0V0TWH4"/>
<keyword evidence="8" id="KW-1133">Transmembrane helix</keyword>
<dbReference type="NCBIfam" id="TIGR02250">
    <property type="entry name" value="FCP1_euk"/>
    <property type="match status" value="1"/>
</dbReference>
<dbReference type="InterPro" id="IPR011947">
    <property type="entry name" value="FCP1_euk"/>
</dbReference>
<dbReference type="PROSITE" id="PS50969">
    <property type="entry name" value="FCP1"/>
    <property type="match status" value="1"/>
</dbReference>
<feature type="compositionally biased region" description="Acidic residues" evidence="7">
    <location>
        <begin position="661"/>
        <end position="683"/>
    </location>
</feature>
<dbReference type="Pfam" id="PF03031">
    <property type="entry name" value="NIF"/>
    <property type="match status" value="1"/>
</dbReference>
<dbReference type="STRING" id="144512.A0A0V0TWH4"/>
<dbReference type="PANTHER" id="PTHR23081:SF36">
    <property type="entry name" value="RNA POLYMERASE II SUBUNIT A C-TERMINAL DOMAIN PHOSPHATASE"/>
    <property type="match status" value="1"/>
</dbReference>
<protein>
    <recommendedName>
        <fullName evidence="6">RNA polymerase II subunit A C-terminal domain phosphatase</fullName>
        <ecNumber evidence="6">3.1.3.16</ecNumber>
    </recommendedName>
</protein>
<evidence type="ECO:0000259" key="10">
    <source>
        <dbReference type="PROSITE" id="PS50969"/>
    </source>
</evidence>
<dbReference type="Proteomes" id="UP000055048">
    <property type="component" value="Unassembled WGS sequence"/>
</dbReference>
<dbReference type="GO" id="GO:0005634">
    <property type="term" value="C:nucleus"/>
    <property type="evidence" value="ECO:0007669"/>
    <property type="project" value="UniProtKB-SubCell"/>
</dbReference>
<reference evidence="11 12" key="1">
    <citation type="submission" date="2015-01" db="EMBL/GenBank/DDBJ databases">
        <title>Evolution of Trichinella species and genotypes.</title>
        <authorList>
            <person name="Korhonen P.K."/>
            <person name="Edoardo P."/>
            <person name="Giuseppe L.R."/>
            <person name="Gasser R.B."/>
        </authorList>
    </citation>
    <scope>NUCLEOTIDE SEQUENCE [LARGE SCALE GENOMIC DNA]</scope>
    <source>
        <strain evidence="11">ISS417</strain>
    </source>
</reference>
<dbReference type="Gene3D" id="3.40.50.10190">
    <property type="entry name" value="BRCT domain"/>
    <property type="match status" value="1"/>
</dbReference>
<evidence type="ECO:0000256" key="4">
    <source>
        <dbReference type="ARBA" id="ARBA00047761"/>
    </source>
</evidence>
<dbReference type="Gene3D" id="1.10.287.10">
    <property type="entry name" value="S15/NS1, RNA-binding"/>
    <property type="match status" value="1"/>
</dbReference>
<comment type="catalytic activity">
    <reaction evidence="5 6">
        <text>O-phospho-L-threonyl-[protein] + H2O = L-threonyl-[protein] + phosphate</text>
        <dbReference type="Rhea" id="RHEA:47004"/>
        <dbReference type="Rhea" id="RHEA-COMP:11060"/>
        <dbReference type="Rhea" id="RHEA-COMP:11605"/>
        <dbReference type="ChEBI" id="CHEBI:15377"/>
        <dbReference type="ChEBI" id="CHEBI:30013"/>
        <dbReference type="ChEBI" id="CHEBI:43474"/>
        <dbReference type="ChEBI" id="CHEBI:61977"/>
        <dbReference type="EC" id="3.1.3.16"/>
    </reaction>
</comment>
<accession>A0A0V0TWH4</accession>
<dbReference type="EMBL" id="JYDJ01000135">
    <property type="protein sequence ID" value="KRX42771.1"/>
    <property type="molecule type" value="Genomic_DNA"/>
</dbReference>
<dbReference type="EC" id="3.1.3.16" evidence="6"/>
<name>A0A0V0TWH4_9BILA</name>
<dbReference type="SMART" id="SM00577">
    <property type="entry name" value="CPDc"/>
    <property type="match status" value="1"/>
</dbReference>
<dbReference type="InterPro" id="IPR039189">
    <property type="entry name" value="Fcp1"/>
</dbReference>
<proteinExistence type="predicted"/>
<evidence type="ECO:0000256" key="6">
    <source>
        <dbReference type="RuleBase" id="RU366066"/>
    </source>
</evidence>
<dbReference type="InterPro" id="IPR023214">
    <property type="entry name" value="HAD_sf"/>
</dbReference>
<dbReference type="InterPro" id="IPR036412">
    <property type="entry name" value="HAD-like_sf"/>
</dbReference>
<evidence type="ECO:0000256" key="5">
    <source>
        <dbReference type="ARBA" id="ARBA00048336"/>
    </source>
</evidence>
<comment type="subcellular location">
    <subcellularLocation>
        <location evidence="1 6">Nucleus</location>
    </subcellularLocation>
</comment>
<dbReference type="Gene3D" id="3.40.50.1000">
    <property type="entry name" value="HAD superfamily/HAD-like"/>
    <property type="match status" value="1"/>
</dbReference>
<dbReference type="CDD" id="cd07521">
    <property type="entry name" value="HAD_FCP1-like"/>
    <property type="match status" value="1"/>
</dbReference>
<comment type="catalytic activity">
    <reaction evidence="4 6">
        <text>O-phospho-L-seryl-[protein] + H2O = L-seryl-[protein] + phosphate</text>
        <dbReference type="Rhea" id="RHEA:20629"/>
        <dbReference type="Rhea" id="RHEA-COMP:9863"/>
        <dbReference type="Rhea" id="RHEA-COMP:11604"/>
        <dbReference type="ChEBI" id="CHEBI:15377"/>
        <dbReference type="ChEBI" id="CHEBI:29999"/>
        <dbReference type="ChEBI" id="CHEBI:43474"/>
        <dbReference type="ChEBI" id="CHEBI:83421"/>
        <dbReference type="EC" id="3.1.3.16"/>
    </reaction>
</comment>
<evidence type="ECO:0000256" key="7">
    <source>
        <dbReference type="SAM" id="MobiDB-lite"/>
    </source>
</evidence>
<sequence>MKNCVYCSDFQDKQIMRDTSSKYMNFIIEDKKLCTNLTNSRLSVYGSAILPAFIYIAVLLSLKEKYFVHLINLFISITLCSHILENMAETLELEIVFDDPEGGKFLTWKVQEKSLVCPGNTLFTFLKGSQVIPFKCNKYGVVKERYPIAPNEQLEIGRLIVKLGKCEHAVTMFGMCADCGTDLTSCVGEKIFLFILRSNVKTRIEEGSSTPLSRASVPMIHGVPELLVTPEVALYHAEEDSKNLLSQKKLALLVDLDLTLIHTSETSDDSDALDVYHYQMEGPNSPWYHTRLRPYARYFLKKINEYFELHIITHGNRKYAEKVVKMLDPNNVLFGDRILSRDECFDPNMKAPNLKALFPGGDDLVCIIDDREDVWNYAENVVRVRPYRFFKHTDDFNAATLAELGNIIETELAKNVSGDEADAGKDEVKVWLEKADEVPTDNDPDNYLVYLFFLLRRIHETFYNVRKLTGNPKKTLSLKTVMNALRENVFKNLRFVFTGLVPADQAITDSIFYYRSKQFGAVVQKEVVVHGGDEALPTTHLIAGKLDTEKVARARKSGSVIIVSPAWFWTCVERWCRVPEKDYQLFFEDYKTTGRQSSTEADNYLINVDCISRKLADEHMVALSSSSNEEEEDLRNGNKRKCALEELSKFRSKFRRLESSDSSEDDDDDDDFDSDIDSEDEEIGREIEGLLSENSDESL</sequence>
<dbReference type="OrthoDB" id="10249888at2759"/>
<organism evidence="11 12">
    <name type="scientific">Trichinella murrelli</name>
    <dbReference type="NCBI Taxonomy" id="144512"/>
    <lineage>
        <taxon>Eukaryota</taxon>
        <taxon>Metazoa</taxon>
        <taxon>Ecdysozoa</taxon>
        <taxon>Nematoda</taxon>
        <taxon>Enoplea</taxon>
        <taxon>Dorylaimia</taxon>
        <taxon>Trichinellida</taxon>
        <taxon>Trichinellidae</taxon>
        <taxon>Trichinella</taxon>
    </lineage>
</organism>
<keyword evidence="12" id="KW-1185">Reference proteome</keyword>
<dbReference type="SMART" id="SM00292">
    <property type="entry name" value="BRCT"/>
    <property type="match status" value="1"/>
</dbReference>
<keyword evidence="8" id="KW-0472">Membrane</keyword>
<keyword evidence="2 6" id="KW-0378">Hydrolase</keyword>
<evidence type="ECO:0000259" key="9">
    <source>
        <dbReference type="PROSITE" id="PS50172"/>
    </source>
</evidence>
<comment type="function">
    <text evidence="6">This promotes the activity of RNA polymerase II.</text>
</comment>
<dbReference type="InterPro" id="IPR036420">
    <property type="entry name" value="BRCT_dom_sf"/>
</dbReference>
<dbReference type="InterPro" id="IPR004274">
    <property type="entry name" value="FCP1_dom"/>
</dbReference>